<dbReference type="AlphaFoldDB" id="A0AAW2REM4"/>
<reference evidence="1" key="1">
    <citation type="submission" date="2020-06" db="EMBL/GenBank/DDBJ databases">
        <authorList>
            <person name="Li T."/>
            <person name="Hu X."/>
            <person name="Zhang T."/>
            <person name="Song X."/>
            <person name="Zhang H."/>
            <person name="Dai N."/>
            <person name="Sheng W."/>
            <person name="Hou X."/>
            <person name="Wei L."/>
        </authorList>
    </citation>
    <scope>NUCLEOTIDE SEQUENCE</scope>
    <source>
        <strain evidence="1">G02</strain>
        <tissue evidence="1">Leaf</tissue>
    </source>
</reference>
<protein>
    <submittedName>
        <fullName evidence="1">Uncharacterized protein</fullName>
    </submittedName>
</protein>
<reference evidence="1" key="2">
    <citation type="journal article" date="2024" name="Plant">
        <title>Genomic evolution and insights into agronomic trait innovations of Sesamum species.</title>
        <authorList>
            <person name="Miao H."/>
            <person name="Wang L."/>
            <person name="Qu L."/>
            <person name="Liu H."/>
            <person name="Sun Y."/>
            <person name="Le M."/>
            <person name="Wang Q."/>
            <person name="Wei S."/>
            <person name="Zheng Y."/>
            <person name="Lin W."/>
            <person name="Duan Y."/>
            <person name="Cao H."/>
            <person name="Xiong S."/>
            <person name="Wang X."/>
            <person name="Wei L."/>
            <person name="Li C."/>
            <person name="Ma Q."/>
            <person name="Ju M."/>
            <person name="Zhao R."/>
            <person name="Li G."/>
            <person name="Mu C."/>
            <person name="Tian Q."/>
            <person name="Mei H."/>
            <person name="Zhang T."/>
            <person name="Gao T."/>
            <person name="Zhang H."/>
        </authorList>
    </citation>
    <scope>NUCLEOTIDE SEQUENCE</scope>
    <source>
        <strain evidence="1">G02</strain>
    </source>
</reference>
<accession>A0AAW2REM4</accession>
<name>A0AAW2REM4_SESRA</name>
<evidence type="ECO:0000313" key="1">
    <source>
        <dbReference type="EMBL" id="KAL0378489.1"/>
    </source>
</evidence>
<comment type="caution">
    <text evidence="1">The sequence shown here is derived from an EMBL/GenBank/DDBJ whole genome shotgun (WGS) entry which is preliminary data.</text>
</comment>
<proteinExistence type="predicted"/>
<sequence>MLQPAREVALITWSQQAAVRSKLARPVIGDLSRSLFKQAASSLSLLRPAIY</sequence>
<organism evidence="1">
    <name type="scientific">Sesamum radiatum</name>
    <name type="common">Black benniseed</name>
    <dbReference type="NCBI Taxonomy" id="300843"/>
    <lineage>
        <taxon>Eukaryota</taxon>
        <taxon>Viridiplantae</taxon>
        <taxon>Streptophyta</taxon>
        <taxon>Embryophyta</taxon>
        <taxon>Tracheophyta</taxon>
        <taxon>Spermatophyta</taxon>
        <taxon>Magnoliopsida</taxon>
        <taxon>eudicotyledons</taxon>
        <taxon>Gunneridae</taxon>
        <taxon>Pentapetalae</taxon>
        <taxon>asterids</taxon>
        <taxon>lamiids</taxon>
        <taxon>Lamiales</taxon>
        <taxon>Pedaliaceae</taxon>
        <taxon>Sesamum</taxon>
    </lineage>
</organism>
<gene>
    <name evidence="1" type="ORF">Sradi_3154400</name>
</gene>
<dbReference type="EMBL" id="JACGWJ010000013">
    <property type="protein sequence ID" value="KAL0378489.1"/>
    <property type="molecule type" value="Genomic_DNA"/>
</dbReference>